<dbReference type="Proteomes" id="UP000481030">
    <property type="component" value="Unassembled WGS sequence"/>
</dbReference>
<dbReference type="Gene3D" id="3.40.50.360">
    <property type="match status" value="1"/>
</dbReference>
<sequence length="149" mass="17232">MRIGIIYTSISGNTKELALLINNQFKQRSLDVYLYSIEQFACHRLDEFDAIVIGTYTWGNGEIPDEMMPLYQEFKKIDRRNIVTGVFGTGDSFYPHYCGAVDMFRDLLNVKTDLSVTLKVELLPQQQDIARCNKFVDLLLARFENLILH</sequence>
<gene>
    <name evidence="9" type="ORF">F7731_00670</name>
</gene>
<evidence type="ECO:0000313" key="10">
    <source>
        <dbReference type="Proteomes" id="UP000481030"/>
    </source>
</evidence>
<dbReference type="OrthoDB" id="9790745at2"/>
<reference evidence="9 10" key="1">
    <citation type="journal article" date="2016" name="Antonie Van Leeuwenhoek">
        <title>Bacillus depressus sp. nov., isolated from soil of a sunflower field.</title>
        <authorList>
            <person name="Wei X."/>
            <person name="Xin D."/>
            <person name="Xin Y."/>
            <person name="Zhang H."/>
            <person name="Wang T."/>
            <person name="Zhang J."/>
        </authorList>
    </citation>
    <scope>NUCLEOTIDE SEQUENCE [LARGE SCALE GENOMIC DNA]</scope>
    <source>
        <strain evidence="9 10">BZ1</strain>
    </source>
</reference>
<evidence type="ECO:0000256" key="2">
    <source>
        <dbReference type="ARBA" id="ARBA00003297"/>
    </source>
</evidence>
<dbReference type="EMBL" id="WBOS01000001">
    <property type="protein sequence ID" value="KAB2338120.1"/>
    <property type="molecule type" value="Genomic_DNA"/>
</dbReference>
<comment type="similarity">
    <text evidence="3">Belongs to the flavodoxin family.</text>
</comment>
<accession>A0A6L3V926</accession>
<keyword evidence="4" id="KW-0813">Transport</keyword>
<comment type="cofactor">
    <cofactor evidence="1">
        <name>FMN</name>
        <dbReference type="ChEBI" id="CHEBI:58210"/>
    </cofactor>
</comment>
<evidence type="ECO:0000256" key="6">
    <source>
        <dbReference type="ARBA" id="ARBA00022643"/>
    </source>
</evidence>
<evidence type="ECO:0000256" key="4">
    <source>
        <dbReference type="ARBA" id="ARBA00022448"/>
    </source>
</evidence>
<name>A0A6L3V926_9BACI</name>
<dbReference type="Pfam" id="PF00258">
    <property type="entry name" value="Flavodoxin_1"/>
    <property type="match status" value="1"/>
</dbReference>
<evidence type="ECO:0000256" key="5">
    <source>
        <dbReference type="ARBA" id="ARBA00022630"/>
    </source>
</evidence>
<evidence type="ECO:0000256" key="7">
    <source>
        <dbReference type="ARBA" id="ARBA00022982"/>
    </source>
</evidence>
<dbReference type="InterPro" id="IPR029039">
    <property type="entry name" value="Flavoprotein-like_sf"/>
</dbReference>
<dbReference type="RefSeq" id="WP_151532846.1">
    <property type="nucleotide sequence ID" value="NZ_WBOS01000001.1"/>
</dbReference>
<keyword evidence="10" id="KW-1185">Reference proteome</keyword>
<dbReference type="PANTHER" id="PTHR42809">
    <property type="entry name" value="FLAVODOXIN 2"/>
    <property type="match status" value="1"/>
</dbReference>
<dbReference type="PANTHER" id="PTHR42809:SF1">
    <property type="entry name" value="FLAVODOXIN 1"/>
    <property type="match status" value="1"/>
</dbReference>
<dbReference type="InterPro" id="IPR008254">
    <property type="entry name" value="Flavodoxin/NO_synth"/>
</dbReference>
<keyword evidence="5" id="KW-0285">Flavoprotein</keyword>
<keyword evidence="7" id="KW-0249">Electron transport</keyword>
<comment type="caution">
    <text evidence="9">The sequence shown here is derived from an EMBL/GenBank/DDBJ whole genome shotgun (WGS) entry which is preliminary data.</text>
</comment>
<keyword evidence="6" id="KW-0288">FMN</keyword>
<evidence type="ECO:0000259" key="8">
    <source>
        <dbReference type="PROSITE" id="PS50902"/>
    </source>
</evidence>
<dbReference type="GO" id="GO:0016651">
    <property type="term" value="F:oxidoreductase activity, acting on NAD(P)H"/>
    <property type="evidence" value="ECO:0007669"/>
    <property type="project" value="UniProtKB-ARBA"/>
</dbReference>
<dbReference type="PROSITE" id="PS50902">
    <property type="entry name" value="FLAVODOXIN_LIKE"/>
    <property type="match status" value="1"/>
</dbReference>
<dbReference type="GO" id="GO:0010181">
    <property type="term" value="F:FMN binding"/>
    <property type="evidence" value="ECO:0007669"/>
    <property type="project" value="InterPro"/>
</dbReference>
<dbReference type="SUPFAM" id="SSF52218">
    <property type="entry name" value="Flavoproteins"/>
    <property type="match status" value="1"/>
</dbReference>
<evidence type="ECO:0000313" key="9">
    <source>
        <dbReference type="EMBL" id="KAB2338120.1"/>
    </source>
</evidence>
<comment type="function">
    <text evidence="2">Low-potential electron donor to a number of redox enzymes.</text>
</comment>
<dbReference type="AlphaFoldDB" id="A0A6L3V926"/>
<organism evidence="9 10">
    <name type="scientific">Cytobacillus depressus</name>
    <dbReference type="NCBI Taxonomy" id="1602942"/>
    <lineage>
        <taxon>Bacteria</taxon>
        <taxon>Bacillati</taxon>
        <taxon>Bacillota</taxon>
        <taxon>Bacilli</taxon>
        <taxon>Bacillales</taxon>
        <taxon>Bacillaceae</taxon>
        <taxon>Cytobacillus</taxon>
    </lineage>
</organism>
<feature type="domain" description="Flavodoxin-like" evidence="8">
    <location>
        <begin position="3"/>
        <end position="140"/>
    </location>
</feature>
<protein>
    <submittedName>
        <fullName evidence="9">Flavodoxin</fullName>
    </submittedName>
</protein>
<evidence type="ECO:0000256" key="1">
    <source>
        <dbReference type="ARBA" id="ARBA00001917"/>
    </source>
</evidence>
<dbReference type="InterPro" id="IPR050619">
    <property type="entry name" value="Flavodoxin"/>
</dbReference>
<proteinExistence type="inferred from homology"/>
<evidence type="ECO:0000256" key="3">
    <source>
        <dbReference type="ARBA" id="ARBA00005267"/>
    </source>
</evidence>